<dbReference type="SUPFAM" id="SSF50129">
    <property type="entry name" value="GroES-like"/>
    <property type="match status" value="1"/>
</dbReference>
<dbReference type="InterPro" id="IPR036291">
    <property type="entry name" value="NAD(P)-bd_dom_sf"/>
</dbReference>
<organism evidence="6 7">
    <name type="scientific">Synchytrium microbalum</name>
    <dbReference type="NCBI Taxonomy" id="1806994"/>
    <lineage>
        <taxon>Eukaryota</taxon>
        <taxon>Fungi</taxon>
        <taxon>Fungi incertae sedis</taxon>
        <taxon>Chytridiomycota</taxon>
        <taxon>Chytridiomycota incertae sedis</taxon>
        <taxon>Chytridiomycetes</taxon>
        <taxon>Synchytriales</taxon>
        <taxon>Synchytriaceae</taxon>
        <taxon>Synchytrium</taxon>
    </lineage>
</organism>
<dbReference type="Gene3D" id="3.40.50.720">
    <property type="entry name" value="NAD(P)-binding Rossmann-like Domain"/>
    <property type="match status" value="1"/>
</dbReference>
<evidence type="ECO:0000313" key="6">
    <source>
        <dbReference type="EMBL" id="TPX33527.1"/>
    </source>
</evidence>
<dbReference type="GO" id="GO:0003960">
    <property type="term" value="F:quinone reductase (NADPH) activity"/>
    <property type="evidence" value="ECO:0007669"/>
    <property type="project" value="InterPro"/>
</dbReference>
<accession>A0A507BXL8</accession>
<reference evidence="6 7" key="1">
    <citation type="journal article" date="2019" name="Sci. Rep.">
        <title>Comparative genomics of chytrid fungi reveal insights into the obligate biotrophic and pathogenic lifestyle of Synchytrium endobioticum.</title>
        <authorList>
            <person name="van de Vossenberg B.T.L.H."/>
            <person name="Warris S."/>
            <person name="Nguyen H.D.T."/>
            <person name="van Gent-Pelzer M.P.E."/>
            <person name="Joly D.L."/>
            <person name="van de Geest H.C."/>
            <person name="Bonants P.J.M."/>
            <person name="Smith D.S."/>
            <person name="Levesque C.A."/>
            <person name="van der Lee T.A.J."/>
        </authorList>
    </citation>
    <scope>NUCLEOTIDE SEQUENCE [LARGE SCALE GENOMIC DNA]</scope>
    <source>
        <strain evidence="6 7">JEL517</strain>
    </source>
</reference>
<evidence type="ECO:0000256" key="4">
    <source>
        <dbReference type="ARBA" id="ARBA00070796"/>
    </source>
</evidence>
<gene>
    <name evidence="6" type="ORF">SmJEL517_g03627</name>
</gene>
<dbReference type="CDD" id="cd05286">
    <property type="entry name" value="QOR2"/>
    <property type="match status" value="1"/>
</dbReference>
<dbReference type="Gene3D" id="3.90.180.10">
    <property type="entry name" value="Medium-chain alcohol dehydrogenases, catalytic domain"/>
    <property type="match status" value="2"/>
</dbReference>
<dbReference type="InterPro" id="IPR047618">
    <property type="entry name" value="QOR-like"/>
</dbReference>
<dbReference type="InterPro" id="IPR020843">
    <property type="entry name" value="ER"/>
</dbReference>
<dbReference type="PANTHER" id="PTHR48106:SF13">
    <property type="entry name" value="QUINONE OXIDOREDUCTASE-RELATED"/>
    <property type="match status" value="1"/>
</dbReference>
<evidence type="ECO:0000259" key="5">
    <source>
        <dbReference type="SMART" id="SM00829"/>
    </source>
</evidence>
<keyword evidence="2" id="KW-0560">Oxidoreductase</keyword>
<dbReference type="PANTHER" id="PTHR48106">
    <property type="entry name" value="QUINONE OXIDOREDUCTASE PIG3-RELATED"/>
    <property type="match status" value="1"/>
</dbReference>
<dbReference type="SMART" id="SM00829">
    <property type="entry name" value="PKS_ER"/>
    <property type="match status" value="1"/>
</dbReference>
<comment type="caution">
    <text evidence="6">The sequence shown here is derived from an EMBL/GenBank/DDBJ whole genome shotgun (WGS) entry which is preliminary data.</text>
</comment>
<evidence type="ECO:0000256" key="3">
    <source>
        <dbReference type="ARBA" id="ARBA00043088"/>
    </source>
</evidence>
<dbReference type="Proteomes" id="UP000319731">
    <property type="component" value="Unassembled WGS sequence"/>
</dbReference>
<sequence length="370" mass="40059">MKAIQYLRTGGPEVLAFVDVPIPLLGNGQVLVNNFFAGVNFIDTYHRSGLCKISFLSSRLVLRGSFQPRQARHDFDIFTYEPLAEFLSIFIVSDQVPMPFIPGREGSGVIEKVGEGVTDFKVGDRVVYMSGSSYAEKVVVPAKLVYHLPPNVSFEDGVAAFLQGLTAIMLVKLCHHVEPSQYILIHAAAGGTGRIIASLARDMGAIVIGTTSTKAKAETAKAAGCHHVVLYTETDLVSEVMKITNKRGVSAVFDGVGKSTFDASIACLSRLGSMISFGNASGAVPPVELFKLSPKALRLMRPTLNTFSEDEPLIRSWVDELFTLLSHKKFTVLIHQIYPLANAAQAQIDITGRATEGKLLIACSKVTSRL</sequence>
<evidence type="ECO:0000256" key="1">
    <source>
        <dbReference type="ARBA" id="ARBA00022857"/>
    </source>
</evidence>
<dbReference type="GO" id="GO:0070402">
    <property type="term" value="F:NADPH binding"/>
    <property type="evidence" value="ECO:0007669"/>
    <property type="project" value="TreeGrafter"/>
</dbReference>
<dbReference type="Pfam" id="PF00107">
    <property type="entry name" value="ADH_zinc_N"/>
    <property type="match status" value="1"/>
</dbReference>
<dbReference type="GeneID" id="42004852"/>
<dbReference type="RefSeq" id="XP_031024502.1">
    <property type="nucleotide sequence ID" value="XM_031169555.1"/>
</dbReference>
<name>A0A507BXL8_9FUNG</name>
<dbReference type="OrthoDB" id="48317at2759"/>
<evidence type="ECO:0000313" key="7">
    <source>
        <dbReference type="Proteomes" id="UP000319731"/>
    </source>
</evidence>
<dbReference type="InterPro" id="IPR011032">
    <property type="entry name" value="GroES-like_sf"/>
</dbReference>
<dbReference type="GO" id="GO:0035925">
    <property type="term" value="F:mRNA 3'-UTR AU-rich region binding"/>
    <property type="evidence" value="ECO:0007669"/>
    <property type="project" value="TreeGrafter"/>
</dbReference>
<dbReference type="InterPro" id="IPR013149">
    <property type="entry name" value="ADH-like_C"/>
</dbReference>
<keyword evidence="1" id="KW-0521">NADP</keyword>
<dbReference type="Pfam" id="PF08240">
    <property type="entry name" value="ADH_N"/>
    <property type="match status" value="1"/>
</dbReference>
<dbReference type="GO" id="GO:0005829">
    <property type="term" value="C:cytosol"/>
    <property type="evidence" value="ECO:0007669"/>
    <property type="project" value="TreeGrafter"/>
</dbReference>
<evidence type="ECO:0000256" key="2">
    <source>
        <dbReference type="ARBA" id="ARBA00023002"/>
    </source>
</evidence>
<dbReference type="EMBL" id="QEAO01000020">
    <property type="protein sequence ID" value="TPX33527.1"/>
    <property type="molecule type" value="Genomic_DNA"/>
</dbReference>
<feature type="domain" description="Enoyl reductase (ER)" evidence="5">
    <location>
        <begin position="10"/>
        <end position="361"/>
    </location>
</feature>
<dbReference type="FunFam" id="3.40.50.720:FF:000053">
    <property type="entry name" value="Quinone oxidoreductase 1"/>
    <property type="match status" value="1"/>
</dbReference>
<dbReference type="STRING" id="1806994.A0A507BXL8"/>
<dbReference type="InterPro" id="IPR013154">
    <property type="entry name" value="ADH-like_N"/>
</dbReference>
<proteinExistence type="predicted"/>
<protein>
    <recommendedName>
        <fullName evidence="4">Probable quinone oxidoreductase</fullName>
    </recommendedName>
    <alternativeName>
        <fullName evidence="3">NADPH:quinone reductase</fullName>
    </alternativeName>
</protein>
<dbReference type="AlphaFoldDB" id="A0A507BXL8"/>
<dbReference type="SUPFAM" id="SSF51735">
    <property type="entry name" value="NAD(P)-binding Rossmann-fold domains"/>
    <property type="match status" value="1"/>
</dbReference>
<keyword evidence="7" id="KW-1185">Reference proteome</keyword>